<dbReference type="Pfam" id="PF07715">
    <property type="entry name" value="Plug"/>
    <property type="match status" value="1"/>
</dbReference>
<dbReference type="Gene3D" id="2.60.40.1120">
    <property type="entry name" value="Carboxypeptidase-like, regulatory domain"/>
    <property type="match status" value="1"/>
</dbReference>
<dbReference type="InterPro" id="IPR012910">
    <property type="entry name" value="Plug_dom"/>
</dbReference>
<dbReference type="Gene3D" id="2.170.130.10">
    <property type="entry name" value="TonB-dependent receptor, plug domain"/>
    <property type="match status" value="1"/>
</dbReference>
<keyword evidence="2" id="KW-0675">Receptor</keyword>
<name>A0A1D3UVV7_TANFO</name>
<dbReference type="Pfam" id="PF13715">
    <property type="entry name" value="CarbopepD_reg_2"/>
    <property type="match status" value="1"/>
</dbReference>
<evidence type="ECO:0000313" key="3">
    <source>
        <dbReference type="Proteomes" id="UP000182057"/>
    </source>
</evidence>
<dbReference type="RefSeq" id="WP_074450245.1">
    <property type="nucleotide sequence ID" value="NZ_FMMM01000078.1"/>
</dbReference>
<dbReference type="SUPFAM" id="SSF56935">
    <property type="entry name" value="Porins"/>
    <property type="match status" value="1"/>
</dbReference>
<sequence>MRGYIFGVIIWCSVCTQGLFGQTFTITGKILNSKSKEAVGFATVSFADNRLWTVADEAGRFVLRDVPGGKAVLLVHCLGYVTKSFDIEVKNDMPELVFLLAEENLALDEVVVTARQKPRELTTSYTIDRTTLDHAQITNVADILSLLPGGKTPINQKLTKDQRFVLRAYGGEKGNASFGTAVEVDGVRLQNNAAFDETRGVDVRSVSSTNIESVEIVTGIPSVEHGDLTNGLVKIHTRKGKTPLTVDLSTSPVNKQVAVSKGFSLGRDAGTLNTSFEHTKSVSDPASPYTSYTRNVFTTNYSHTLNKSRGMPLSFDLGLAANIGGYDSKADPDAFKETYTHMQNNSLRGSVSAKWLLNKAWITNLEFSGSVSYSDRLSKLNTNRSSSSSQASLHSLEQGYFIATNYDENPDAPVLLLPRGYWYVLQYHDSKPVHYAGKIKADWQHLFGSLSHKLIAGAELSSSSNKGRGVYYNDLRYAPTWRPYRYNEKPSVNNIAWYIEDKLSLPLRQNASLLEVTAGIRTDMTMIRSSAYGTVQSISPRVNAKCTLRKNADGMLSDFSLYAGWGKSVKLPSHEVLYPRPTYSDDLAFAPGAMADGSTFYAYYTTRTLPRHNPNLRWQHNEQYEFRTELSISGVKVHLSFFRSQTVDPYICTLEHTPYSYRLTDQKALEQSTIPLQNRQYTIDRETGLVTVSDKTGAHSSHALEYTTRDTYKTNYVYRNGSPIERNGIEWKVEFPRIPSVRTRFLLDGNYYRYKGVDETLIASVPAQSMTDNTPFRYIGYYVGSSTTATSYRTGGSIVSTIQSASPSVSNGGISEEVNLNVTTETHIPAIRMIFTVKLEASLYQYSRRLSQYKGRNYGFVMSKPEHLSGEDTDIYQGDVYVGTYPLYYSTWEDPDTKIPFAEKFAWAKENDKELYTELAKMVLKSPTNYFFNPNRISPYFSANIQITKEIGKFATISFYAHNFFNNMGKVKFSENHMETSLYESGFIPQFTYGLSLRLKL</sequence>
<evidence type="ECO:0000313" key="2">
    <source>
        <dbReference type="EMBL" id="SCQ24406.1"/>
    </source>
</evidence>
<feature type="domain" description="TonB-dependent receptor plug" evidence="1">
    <location>
        <begin position="122"/>
        <end position="227"/>
    </location>
</feature>
<dbReference type="EMBL" id="FMMM01000078">
    <property type="protein sequence ID" value="SCQ24406.1"/>
    <property type="molecule type" value="Genomic_DNA"/>
</dbReference>
<dbReference type="Proteomes" id="UP000182057">
    <property type="component" value="Unassembled WGS sequence"/>
</dbReference>
<dbReference type="SUPFAM" id="SSF49464">
    <property type="entry name" value="Carboxypeptidase regulatory domain-like"/>
    <property type="match status" value="1"/>
</dbReference>
<proteinExistence type="predicted"/>
<organism evidence="2 3">
    <name type="scientific">Tannerella forsythia</name>
    <name type="common">Bacteroides forsythus</name>
    <dbReference type="NCBI Taxonomy" id="28112"/>
    <lineage>
        <taxon>Bacteria</taxon>
        <taxon>Pseudomonadati</taxon>
        <taxon>Bacteroidota</taxon>
        <taxon>Bacteroidia</taxon>
        <taxon>Bacteroidales</taxon>
        <taxon>Tannerellaceae</taxon>
        <taxon>Tannerella</taxon>
    </lineage>
</organism>
<accession>A0A1D3UVV7</accession>
<dbReference type="AlphaFoldDB" id="A0A1D3UVV7"/>
<dbReference type="InterPro" id="IPR008969">
    <property type="entry name" value="CarboxyPept-like_regulatory"/>
</dbReference>
<reference evidence="2 3" key="1">
    <citation type="submission" date="2016-09" db="EMBL/GenBank/DDBJ databases">
        <authorList>
            <person name="Capua I."/>
            <person name="De Benedictis P."/>
            <person name="Joannis T."/>
            <person name="Lombin L.H."/>
            <person name="Cattoli G."/>
        </authorList>
    </citation>
    <scope>NUCLEOTIDE SEQUENCE [LARGE SCALE GENOMIC DNA]</scope>
    <source>
        <strain evidence="2 3">UB20</strain>
    </source>
</reference>
<dbReference type="InterPro" id="IPR037066">
    <property type="entry name" value="Plug_dom_sf"/>
</dbReference>
<gene>
    <name evidence="2" type="ORF">TFUB20_02486</name>
</gene>
<evidence type="ECO:0000259" key="1">
    <source>
        <dbReference type="Pfam" id="PF07715"/>
    </source>
</evidence>
<protein>
    <submittedName>
        <fullName evidence="2">TonB-dependent Receptor Plug Domain protein</fullName>
    </submittedName>
</protein>